<dbReference type="Gramene" id="LPERR01G09030.1">
    <property type="protein sequence ID" value="LPERR01G09030.1"/>
    <property type="gene ID" value="LPERR01G09030"/>
</dbReference>
<accession>A0A0D9UZ37</accession>
<organism evidence="2 3">
    <name type="scientific">Leersia perrieri</name>
    <dbReference type="NCBI Taxonomy" id="77586"/>
    <lineage>
        <taxon>Eukaryota</taxon>
        <taxon>Viridiplantae</taxon>
        <taxon>Streptophyta</taxon>
        <taxon>Embryophyta</taxon>
        <taxon>Tracheophyta</taxon>
        <taxon>Spermatophyta</taxon>
        <taxon>Magnoliopsida</taxon>
        <taxon>Liliopsida</taxon>
        <taxon>Poales</taxon>
        <taxon>Poaceae</taxon>
        <taxon>BOP clade</taxon>
        <taxon>Oryzoideae</taxon>
        <taxon>Oryzeae</taxon>
        <taxon>Oryzinae</taxon>
        <taxon>Leersia</taxon>
    </lineage>
</organism>
<dbReference type="HOGENOM" id="CLU_1878405_0_0_1"/>
<dbReference type="Proteomes" id="UP000032180">
    <property type="component" value="Chromosome 1"/>
</dbReference>
<dbReference type="EnsemblPlants" id="LPERR01G09030.1">
    <property type="protein sequence ID" value="LPERR01G09030.1"/>
    <property type="gene ID" value="LPERR01G09030"/>
</dbReference>
<protein>
    <submittedName>
        <fullName evidence="2">Uncharacterized protein</fullName>
    </submittedName>
</protein>
<evidence type="ECO:0000313" key="2">
    <source>
        <dbReference type="EnsemblPlants" id="LPERR01G09030.1"/>
    </source>
</evidence>
<dbReference type="AlphaFoldDB" id="A0A0D9UZ37"/>
<sequence>MDDTIAKRNYTTRFPRDSFCVTCGASFRTGLCSHHDVHIVATGEPLNDAVLRSEEHDEQHCVPCTGDEWWMDVMGVALGDPVLTGVDEEVGILRAASGAQGDQDQMPPLSRRDDKRETERRQRRVARHAARQSGNN</sequence>
<evidence type="ECO:0000313" key="3">
    <source>
        <dbReference type="Proteomes" id="UP000032180"/>
    </source>
</evidence>
<reference evidence="2" key="3">
    <citation type="submission" date="2015-04" db="UniProtKB">
        <authorList>
            <consortium name="EnsemblPlants"/>
        </authorList>
    </citation>
    <scope>IDENTIFICATION</scope>
</reference>
<feature type="compositionally biased region" description="Basic and acidic residues" evidence="1">
    <location>
        <begin position="110"/>
        <end position="120"/>
    </location>
</feature>
<reference evidence="2 3" key="1">
    <citation type="submission" date="2012-08" db="EMBL/GenBank/DDBJ databases">
        <title>Oryza genome evolution.</title>
        <authorList>
            <person name="Wing R.A."/>
        </authorList>
    </citation>
    <scope>NUCLEOTIDE SEQUENCE</scope>
</reference>
<feature type="region of interest" description="Disordered" evidence="1">
    <location>
        <begin position="94"/>
        <end position="136"/>
    </location>
</feature>
<proteinExistence type="predicted"/>
<feature type="compositionally biased region" description="Basic residues" evidence="1">
    <location>
        <begin position="121"/>
        <end position="130"/>
    </location>
</feature>
<name>A0A0D9UZ37_9ORYZ</name>
<evidence type="ECO:0000256" key="1">
    <source>
        <dbReference type="SAM" id="MobiDB-lite"/>
    </source>
</evidence>
<keyword evidence="3" id="KW-1185">Reference proteome</keyword>
<reference evidence="3" key="2">
    <citation type="submission" date="2013-12" db="EMBL/GenBank/DDBJ databases">
        <authorList>
            <person name="Yu Y."/>
            <person name="Lee S."/>
            <person name="de Baynast K."/>
            <person name="Wissotski M."/>
            <person name="Liu L."/>
            <person name="Talag J."/>
            <person name="Goicoechea J."/>
            <person name="Angelova A."/>
            <person name="Jetty R."/>
            <person name="Kudrna D."/>
            <person name="Golser W."/>
            <person name="Rivera L."/>
            <person name="Zhang J."/>
            <person name="Wing R."/>
        </authorList>
    </citation>
    <scope>NUCLEOTIDE SEQUENCE</scope>
</reference>